<dbReference type="PRINTS" id="PR00947">
    <property type="entry name" value="CUTICLE"/>
</dbReference>
<evidence type="ECO:0000256" key="1">
    <source>
        <dbReference type="ARBA" id="ARBA00022460"/>
    </source>
</evidence>
<gene>
    <name evidence="5" type="ORF">LSTR_LSTR010538</name>
</gene>
<keyword evidence="4" id="KW-0732">Signal</keyword>
<dbReference type="PROSITE" id="PS00233">
    <property type="entry name" value="CHIT_BIND_RR_1"/>
    <property type="match status" value="1"/>
</dbReference>
<organism evidence="5 6">
    <name type="scientific">Laodelphax striatellus</name>
    <name type="common">Small brown planthopper</name>
    <name type="synonym">Delphax striatella</name>
    <dbReference type="NCBI Taxonomy" id="195883"/>
    <lineage>
        <taxon>Eukaryota</taxon>
        <taxon>Metazoa</taxon>
        <taxon>Ecdysozoa</taxon>
        <taxon>Arthropoda</taxon>
        <taxon>Hexapoda</taxon>
        <taxon>Insecta</taxon>
        <taxon>Pterygota</taxon>
        <taxon>Neoptera</taxon>
        <taxon>Paraneoptera</taxon>
        <taxon>Hemiptera</taxon>
        <taxon>Auchenorrhyncha</taxon>
        <taxon>Fulgoroidea</taxon>
        <taxon>Delphacidae</taxon>
        <taxon>Criomorphinae</taxon>
        <taxon>Laodelphax</taxon>
    </lineage>
</organism>
<feature type="signal peptide" evidence="4">
    <location>
        <begin position="1"/>
        <end position="25"/>
    </location>
</feature>
<sequence>MEENVSVFQLYHLATLVVALNVVRALPQAPGASGPTTPPIPILKYENDGVNFDGSYKWSYETGNEIIAEESGYVKNAGVPEQEAQVAQGSYSYTAPDGTRISITYVADENGFQPQGAHLPTPPPVPEAIARALEYLKTLPPSPEDQAGSAPQAQYARQKY</sequence>
<keyword evidence="6" id="KW-1185">Reference proteome</keyword>
<evidence type="ECO:0000256" key="4">
    <source>
        <dbReference type="SAM" id="SignalP"/>
    </source>
</evidence>
<dbReference type="Proteomes" id="UP000291343">
    <property type="component" value="Unassembled WGS sequence"/>
</dbReference>
<feature type="chain" id="PRO_5019784523" evidence="4">
    <location>
        <begin position="26"/>
        <end position="160"/>
    </location>
</feature>
<dbReference type="Pfam" id="PF00379">
    <property type="entry name" value="Chitin_bind_4"/>
    <property type="match status" value="1"/>
</dbReference>
<keyword evidence="1 2" id="KW-0193">Cuticle</keyword>
<dbReference type="InterPro" id="IPR050468">
    <property type="entry name" value="Cuticle_Struct_Prot"/>
</dbReference>
<evidence type="ECO:0000256" key="3">
    <source>
        <dbReference type="SAM" id="MobiDB-lite"/>
    </source>
</evidence>
<reference evidence="5 6" key="1">
    <citation type="journal article" date="2017" name="Gigascience">
        <title>Genome sequence of the small brown planthopper, Laodelphax striatellus.</title>
        <authorList>
            <person name="Zhu J."/>
            <person name="Jiang F."/>
            <person name="Wang X."/>
            <person name="Yang P."/>
            <person name="Bao Y."/>
            <person name="Zhao W."/>
            <person name="Wang W."/>
            <person name="Lu H."/>
            <person name="Wang Q."/>
            <person name="Cui N."/>
            <person name="Li J."/>
            <person name="Chen X."/>
            <person name="Luo L."/>
            <person name="Yu J."/>
            <person name="Kang L."/>
            <person name="Cui F."/>
        </authorList>
    </citation>
    <scope>NUCLEOTIDE SEQUENCE [LARGE SCALE GENOMIC DNA]</scope>
    <source>
        <strain evidence="5">Lst14</strain>
    </source>
</reference>
<dbReference type="OrthoDB" id="8187975at2759"/>
<evidence type="ECO:0000256" key="2">
    <source>
        <dbReference type="PROSITE-ProRule" id="PRU00497"/>
    </source>
</evidence>
<dbReference type="InterPro" id="IPR000618">
    <property type="entry name" value="Insect_cuticle"/>
</dbReference>
<dbReference type="PROSITE" id="PS51155">
    <property type="entry name" value="CHIT_BIND_RR_2"/>
    <property type="match status" value="1"/>
</dbReference>
<dbReference type="PANTHER" id="PTHR10380">
    <property type="entry name" value="CUTICLE PROTEIN"/>
    <property type="match status" value="1"/>
</dbReference>
<protein>
    <submittedName>
        <fullName evidence="5">Uncharacterized protein</fullName>
    </submittedName>
</protein>
<dbReference type="AlphaFoldDB" id="A0A482X3E2"/>
<accession>A0A482X3E2</accession>
<dbReference type="GO" id="GO:0062129">
    <property type="term" value="C:chitin-based extracellular matrix"/>
    <property type="evidence" value="ECO:0007669"/>
    <property type="project" value="TreeGrafter"/>
</dbReference>
<evidence type="ECO:0000313" key="6">
    <source>
        <dbReference type="Proteomes" id="UP000291343"/>
    </source>
</evidence>
<dbReference type="EMBL" id="QKKF02019521">
    <property type="protein sequence ID" value="RZF39910.1"/>
    <property type="molecule type" value="Genomic_DNA"/>
</dbReference>
<dbReference type="InterPro" id="IPR031311">
    <property type="entry name" value="CHIT_BIND_RR_consensus"/>
</dbReference>
<dbReference type="STRING" id="195883.A0A482X3E2"/>
<evidence type="ECO:0000313" key="5">
    <source>
        <dbReference type="EMBL" id="RZF39910.1"/>
    </source>
</evidence>
<proteinExistence type="predicted"/>
<comment type="caution">
    <text evidence="5">The sequence shown here is derived from an EMBL/GenBank/DDBJ whole genome shotgun (WGS) entry which is preliminary data.</text>
</comment>
<dbReference type="PANTHER" id="PTHR10380:SF173">
    <property type="entry name" value="CUTICULAR PROTEIN 47EF, ISOFORM C-RELATED"/>
    <property type="match status" value="1"/>
</dbReference>
<name>A0A482X3E2_LAOST</name>
<dbReference type="GO" id="GO:0008010">
    <property type="term" value="F:structural constituent of chitin-based larval cuticle"/>
    <property type="evidence" value="ECO:0007669"/>
    <property type="project" value="TreeGrafter"/>
</dbReference>
<feature type="region of interest" description="Disordered" evidence="3">
    <location>
        <begin position="138"/>
        <end position="160"/>
    </location>
</feature>
<dbReference type="InParanoid" id="A0A482X3E2"/>